<organism evidence="2 3">
    <name type="scientific">Pelagicoccus mobilis</name>
    <dbReference type="NCBI Taxonomy" id="415221"/>
    <lineage>
        <taxon>Bacteria</taxon>
        <taxon>Pseudomonadati</taxon>
        <taxon>Verrucomicrobiota</taxon>
        <taxon>Opitutia</taxon>
        <taxon>Puniceicoccales</taxon>
        <taxon>Pelagicoccaceae</taxon>
        <taxon>Pelagicoccus</taxon>
    </lineage>
</organism>
<dbReference type="PANTHER" id="PTHR43267:SF1">
    <property type="entry name" value="TRNA THREONYLCARBAMOYLADENOSINE DEHYDRATASE"/>
    <property type="match status" value="1"/>
</dbReference>
<dbReference type="GO" id="GO:0008641">
    <property type="term" value="F:ubiquitin-like modifier activating enzyme activity"/>
    <property type="evidence" value="ECO:0007669"/>
    <property type="project" value="InterPro"/>
</dbReference>
<dbReference type="GO" id="GO:0061504">
    <property type="term" value="P:cyclic threonylcarbamoyladenosine biosynthetic process"/>
    <property type="evidence" value="ECO:0007669"/>
    <property type="project" value="TreeGrafter"/>
</dbReference>
<dbReference type="CDD" id="cd01483">
    <property type="entry name" value="E1_enzyme_family"/>
    <property type="match status" value="1"/>
</dbReference>
<evidence type="ECO:0000313" key="2">
    <source>
        <dbReference type="EMBL" id="MBK1879866.1"/>
    </source>
</evidence>
<keyword evidence="3" id="KW-1185">Reference proteome</keyword>
<dbReference type="Gene3D" id="3.40.50.720">
    <property type="entry name" value="NAD(P)-binding Rossmann-like Domain"/>
    <property type="match status" value="1"/>
</dbReference>
<dbReference type="Gene3D" id="3.40.140.10">
    <property type="entry name" value="Cytidine Deaminase, domain 2"/>
    <property type="match status" value="1"/>
</dbReference>
<evidence type="ECO:0000259" key="1">
    <source>
        <dbReference type="Pfam" id="PF00899"/>
    </source>
</evidence>
<keyword evidence="2" id="KW-0808">Transferase</keyword>
<dbReference type="Pfam" id="PF00899">
    <property type="entry name" value="ThiF"/>
    <property type="match status" value="1"/>
</dbReference>
<dbReference type="EMBL" id="JAENIL010000061">
    <property type="protein sequence ID" value="MBK1879866.1"/>
    <property type="molecule type" value="Genomic_DNA"/>
</dbReference>
<reference evidence="2" key="1">
    <citation type="submission" date="2021-01" db="EMBL/GenBank/DDBJ databases">
        <title>Modified the classification status of verrucomicrobia.</title>
        <authorList>
            <person name="Feng X."/>
        </authorList>
    </citation>
    <scope>NUCLEOTIDE SEQUENCE</scope>
    <source>
        <strain evidence="2">KCTC 13126</strain>
    </source>
</reference>
<feature type="domain" description="THIF-type NAD/FAD binding fold" evidence="1">
    <location>
        <begin position="179"/>
        <end position="415"/>
    </location>
</feature>
<protein>
    <submittedName>
        <fullName evidence="2">ThiF family adenylyltransferase</fullName>
    </submittedName>
</protein>
<keyword evidence="2" id="KW-0548">Nucleotidyltransferase</keyword>
<gene>
    <name evidence="2" type="ORF">JIN87_23480</name>
</gene>
<dbReference type="RefSeq" id="WP_200358176.1">
    <property type="nucleotide sequence ID" value="NZ_JAENIL010000061.1"/>
</dbReference>
<dbReference type="PANTHER" id="PTHR43267">
    <property type="entry name" value="TRNA THREONYLCARBAMOYLADENOSINE DEHYDRATASE"/>
    <property type="match status" value="1"/>
</dbReference>
<dbReference type="AlphaFoldDB" id="A0A934S054"/>
<name>A0A934S054_9BACT</name>
<dbReference type="InterPro" id="IPR035985">
    <property type="entry name" value="Ubiquitin-activating_enz"/>
</dbReference>
<accession>A0A934S054</accession>
<dbReference type="InterPro" id="IPR045886">
    <property type="entry name" value="ThiF/MoeB/HesA"/>
</dbReference>
<evidence type="ECO:0000313" key="3">
    <source>
        <dbReference type="Proteomes" id="UP000617628"/>
    </source>
</evidence>
<dbReference type="GO" id="GO:0061503">
    <property type="term" value="F:tRNA threonylcarbamoyladenosine dehydratase"/>
    <property type="evidence" value="ECO:0007669"/>
    <property type="project" value="TreeGrafter"/>
</dbReference>
<comment type="caution">
    <text evidence="2">The sequence shown here is derived from an EMBL/GenBank/DDBJ whole genome shotgun (WGS) entry which is preliminary data.</text>
</comment>
<dbReference type="GO" id="GO:0016779">
    <property type="term" value="F:nucleotidyltransferase activity"/>
    <property type="evidence" value="ECO:0007669"/>
    <property type="project" value="UniProtKB-KW"/>
</dbReference>
<dbReference type="InterPro" id="IPR000594">
    <property type="entry name" value="ThiF_NAD_FAD-bd"/>
</dbReference>
<proteinExistence type="predicted"/>
<sequence length="462" mass="50539">MNSATQLSLRLTGKQHSRIRDHLYPGDGFEAVALLLCGHRNGSARTALTVHEVFEIPHESCVRSEDRVQWPMELAVPLLEKAMGKGLSIVKVHSHPGGYSEFSPVDDLSDQELFESLKSWTGDLPNGSLVMLPDGVMFGRVSSNAGFQNLHRISVAGDRIRVFGIEEAIVREQELRTAQAFGAGTVSLLRRLKIGVVGCSGTGSWVCELLGRHGVGELVFVDPDVVELKNLNRIPNATREDALAGVSKVEVQKRAVEAMGFSTLVSTYASDLMNVEVVEALADCDIVFGCMDSHDGRDLLNRIAVFYNIPYFDIGVSLHSDGEGGVTHVVGRVNYLQPDGSSLLSRKHVSAELIDAQSCLRRNPDEYEARRGEGYVANAHVESPAVAGVNSLYASLAVNECLARLHGYRDDDRHDEICICQVNTYMQTIRHELPCPRLAKRAGRGDCLPLLDIPQLAELCVT</sequence>
<dbReference type="SUPFAM" id="SSF69572">
    <property type="entry name" value="Activating enzymes of the ubiquitin-like proteins"/>
    <property type="match status" value="1"/>
</dbReference>
<dbReference type="Proteomes" id="UP000617628">
    <property type="component" value="Unassembled WGS sequence"/>
</dbReference>